<evidence type="ECO:0000313" key="1">
    <source>
        <dbReference type="EMBL" id="GKV02317.1"/>
    </source>
</evidence>
<organism evidence="1 2">
    <name type="scientific">Rubroshorea leprosula</name>
    <dbReference type="NCBI Taxonomy" id="152421"/>
    <lineage>
        <taxon>Eukaryota</taxon>
        <taxon>Viridiplantae</taxon>
        <taxon>Streptophyta</taxon>
        <taxon>Embryophyta</taxon>
        <taxon>Tracheophyta</taxon>
        <taxon>Spermatophyta</taxon>
        <taxon>Magnoliopsida</taxon>
        <taxon>eudicotyledons</taxon>
        <taxon>Gunneridae</taxon>
        <taxon>Pentapetalae</taxon>
        <taxon>rosids</taxon>
        <taxon>malvids</taxon>
        <taxon>Malvales</taxon>
        <taxon>Dipterocarpaceae</taxon>
        <taxon>Rubroshorea</taxon>
    </lineage>
</organism>
<gene>
    <name evidence="1" type="ORF">SLEP1_g14772</name>
</gene>
<accession>A0AAV5IK62</accession>
<protein>
    <submittedName>
        <fullName evidence="1">Uncharacterized protein</fullName>
    </submittedName>
</protein>
<dbReference type="AlphaFoldDB" id="A0AAV5IK62"/>
<proteinExistence type="predicted"/>
<dbReference type="EMBL" id="BPVZ01000018">
    <property type="protein sequence ID" value="GKV02317.1"/>
    <property type="molecule type" value="Genomic_DNA"/>
</dbReference>
<reference evidence="1 2" key="1">
    <citation type="journal article" date="2021" name="Commun. Biol.">
        <title>The genome of Shorea leprosula (Dipterocarpaceae) highlights the ecological relevance of drought in aseasonal tropical rainforests.</title>
        <authorList>
            <person name="Ng K.K.S."/>
            <person name="Kobayashi M.J."/>
            <person name="Fawcett J.A."/>
            <person name="Hatakeyama M."/>
            <person name="Paape T."/>
            <person name="Ng C.H."/>
            <person name="Ang C.C."/>
            <person name="Tnah L.H."/>
            <person name="Lee C.T."/>
            <person name="Nishiyama T."/>
            <person name="Sese J."/>
            <person name="O'Brien M.J."/>
            <person name="Copetti D."/>
            <person name="Mohd Noor M.I."/>
            <person name="Ong R.C."/>
            <person name="Putra M."/>
            <person name="Sireger I.Z."/>
            <person name="Indrioko S."/>
            <person name="Kosugi Y."/>
            <person name="Izuno A."/>
            <person name="Isagi Y."/>
            <person name="Lee S.L."/>
            <person name="Shimizu K.K."/>
        </authorList>
    </citation>
    <scope>NUCLEOTIDE SEQUENCE [LARGE SCALE GENOMIC DNA]</scope>
    <source>
        <strain evidence="1">214</strain>
    </source>
</reference>
<evidence type="ECO:0000313" key="2">
    <source>
        <dbReference type="Proteomes" id="UP001054252"/>
    </source>
</evidence>
<name>A0AAV5IK62_9ROSI</name>
<comment type="caution">
    <text evidence="1">The sequence shown here is derived from an EMBL/GenBank/DDBJ whole genome shotgun (WGS) entry which is preliminary data.</text>
</comment>
<sequence length="93" mass="10839">MSVLNLHPPPSLLRSHLWQLLHHPPLPLFQRIHFQLQKRPLSLLVRRAKGNSADPVEIFGFFQLARTRSEEETQKKHYVLSNKRLKGPFGNVV</sequence>
<keyword evidence="2" id="KW-1185">Reference proteome</keyword>
<dbReference type="Proteomes" id="UP001054252">
    <property type="component" value="Unassembled WGS sequence"/>
</dbReference>